<comment type="cofactor">
    <cofactor evidence="10">
        <name>Zn(2+)</name>
        <dbReference type="ChEBI" id="CHEBI:29105"/>
    </cofactor>
    <text evidence="10">Binds 1 zinc ion per subunit.</text>
</comment>
<dbReference type="InterPro" id="IPR001915">
    <property type="entry name" value="Peptidase_M48"/>
</dbReference>
<evidence type="ECO:0000256" key="6">
    <source>
        <dbReference type="ARBA" id="ARBA00022833"/>
    </source>
</evidence>
<keyword evidence="15" id="KW-1185">Reference proteome</keyword>
<gene>
    <name evidence="14" type="ORF">JG540_08590</name>
</gene>
<keyword evidence="9 12" id="KW-0472">Membrane</keyword>
<dbReference type="PANTHER" id="PTHR43221:SF2">
    <property type="entry name" value="PROTEASE HTPX HOMOLOG"/>
    <property type="match status" value="1"/>
</dbReference>
<proteinExistence type="inferred from homology"/>
<dbReference type="GO" id="GO:0006508">
    <property type="term" value="P:proteolysis"/>
    <property type="evidence" value="ECO:0007669"/>
    <property type="project" value="UniProtKB-KW"/>
</dbReference>
<name>A0A7T7S1W9_9ACTO</name>
<dbReference type="EMBL" id="CP066802">
    <property type="protein sequence ID" value="QQM67080.1"/>
    <property type="molecule type" value="Genomic_DNA"/>
</dbReference>
<keyword evidence="3 12" id="KW-0812">Transmembrane</keyword>
<keyword evidence="5 10" id="KW-0378">Hydrolase</keyword>
<evidence type="ECO:0000256" key="11">
    <source>
        <dbReference type="SAM" id="MobiDB-lite"/>
    </source>
</evidence>
<feature type="domain" description="Peptidase M48" evidence="13">
    <location>
        <begin position="156"/>
        <end position="231"/>
    </location>
</feature>
<protein>
    <submittedName>
        <fullName evidence="14">M48 family metallopeptidase</fullName>
    </submittedName>
</protein>
<evidence type="ECO:0000256" key="2">
    <source>
        <dbReference type="ARBA" id="ARBA00022670"/>
    </source>
</evidence>
<dbReference type="GO" id="GO:0004222">
    <property type="term" value="F:metalloendopeptidase activity"/>
    <property type="evidence" value="ECO:0007669"/>
    <property type="project" value="InterPro"/>
</dbReference>
<feature type="region of interest" description="Disordered" evidence="11">
    <location>
        <begin position="399"/>
        <end position="423"/>
    </location>
</feature>
<dbReference type="Pfam" id="PF01435">
    <property type="entry name" value="Peptidase_M48"/>
    <property type="match status" value="2"/>
</dbReference>
<feature type="transmembrane region" description="Helical" evidence="12">
    <location>
        <begin position="115"/>
        <end position="135"/>
    </location>
</feature>
<dbReference type="KEGG" id="awe:JG540_08590"/>
<sequence length="423" mass="45330">MSSASYPPPSPSPAGGPAGPALGYPAQASAPVSPQAALPGRPTLFSGSTVHGRRGIRQLRHPVEMPLLWIGVVLTVLAYVAWVALVAWLLVDTEPTGTAKEVQALFVGEQANSEAQLLLALPGLPLLVWVARAFMYGRLRATGVQMSPTQFPEGYRMVVEAAAAFGMRRVPDAYVVLGNGQINAFASGHGFRRFVCVHSDLFEVGGSARDPEALRFVVAHEVGHLAAGHVSFWRVLVNQVVGYVPFLGLALSRSMEYTADNHGYAVAPRGVPGVVGLLGAGKYLGAHVNLHATADRAVREKGAWVHLVNWTATHPPLTWRAHALRDRSRPGRVMIRPKTAWFEAAGPVGYNRTAGWPTPAQVLEHMDRVSPRVVGAEEQFGRYPGLAYPVARDVVRLADPTPVSRPPRQPTGSVPAPEAGEPF</sequence>
<dbReference type="CDD" id="cd07325">
    <property type="entry name" value="M48_Ste24p_like"/>
    <property type="match status" value="1"/>
</dbReference>
<evidence type="ECO:0000256" key="9">
    <source>
        <dbReference type="ARBA" id="ARBA00023136"/>
    </source>
</evidence>
<evidence type="ECO:0000256" key="10">
    <source>
        <dbReference type="RuleBase" id="RU003983"/>
    </source>
</evidence>
<feature type="transmembrane region" description="Helical" evidence="12">
    <location>
        <begin position="67"/>
        <end position="91"/>
    </location>
</feature>
<evidence type="ECO:0000256" key="4">
    <source>
        <dbReference type="ARBA" id="ARBA00022723"/>
    </source>
</evidence>
<dbReference type="PANTHER" id="PTHR43221">
    <property type="entry name" value="PROTEASE HTPX"/>
    <property type="match status" value="1"/>
</dbReference>
<evidence type="ECO:0000256" key="3">
    <source>
        <dbReference type="ARBA" id="ARBA00022692"/>
    </source>
</evidence>
<dbReference type="Gene3D" id="3.30.2010.10">
    <property type="entry name" value="Metalloproteases ('zincins'), catalytic domain"/>
    <property type="match status" value="1"/>
</dbReference>
<feature type="compositionally biased region" description="Pro residues" evidence="11">
    <location>
        <begin position="1"/>
        <end position="14"/>
    </location>
</feature>
<dbReference type="Proteomes" id="UP000595895">
    <property type="component" value="Chromosome"/>
</dbReference>
<organism evidence="14 15">
    <name type="scientific">Actinomyces weissii</name>
    <dbReference type="NCBI Taxonomy" id="675090"/>
    <lineage>
        <taxon>Bacteria</taxon>
        <taxon>Bacillati</taxon>
        <taxon>Actinomycetota</taxon>
        <taxon>Actinomycetes</taxon>
        <taxon>Actinomycetales</taxon>
        <taxon>Actinomycetaceae</taxon>
        <taxon>Actinomyces</taxon>
    </lineage>
</organism>
<accession>A0A7T7S1W9</accession>
<dbReference type="GO" id="GO:0046872">
    <property type="term" value="F:metal ion binding"/>
    <property type="evidence" value="ECO:0007669"/>
    <property type="project" value="UniProtKB-KW"/>
</dbReference>
<feature type="compositionally biased region" description="Low complexity" evidence="11">
    <location>
        <begin position="15"/>
        <end position="36"/>
    </location>
</feature>
<keyword evidence="2 10" id="KW-0645">Protease</keyword>
<dbReference type="InterPro" id="IPR050083">
    <property type="entry name" value="HtpX_protease"/>
</dbReference>
<reference evidence="14 15" key="1">
    <citation type="submission" date="2020-12" db="EMBL/GenBank/DDBJ databases">
        <authorList>
            <person name="Zhou J."/>
        </authorList>
    </citation>
    <scope>NUCLEOTIDE SEQUENCE [LARGE SCALE GENOMIC DNA]</scope>
    <source>
        <strain evidence="14 15">CCUG 61299</strain>
    </source>
</reference>
<evidence type="ECO:0000313" key="14">
    <source>
        <dbReference type="EMBL" id="QQM67080.1"/>
    </source>
</evidence>
<keyword evidence="6 10" id="KW-0862">Zinc</keyword>
<keyword evidence="8 10" id="KW-0482">Metalloprotease</keyword>
<evidence type="ECO:0000256" key="8">
    <source>
        <dbReference type="ARBA" id="ARBA00023049"/>
    </source>
</evidence>
<comment type="similarity">
    <text evidence="10">Belongs to the peptidase M48 family.</text>
</comment>
<keyword evidence="1" id="KW-1003">Cell membrane</keyword>
<keyword evidence="7 12" id="KW-1133">Transmembrane helix</keyword>
<evidence type="ECO:0000256" key="1">
    <source>
        <dbReference type="ARBA" id="ARBA00022475"/>
    </source>
</evidence>
<feature type="region of interest" description="Disordered" evidence="11">
    <location>
        <begin position="1"/>
        <end position="36"/>
    </location>
</feature>
<evidence type="ECO:0000256" key="7">
    <source>
        <dbReference type="ARBA" id="ARBA00022989"/>
    </source>
</evidence>
<dbReference type="AlphaFoldDB" id="A0A7T7S1W9"/>
<evidence type="ECO:0000256" key="12">
    <source>
        <dbReference type="SAM" id="Phobius"/>
    </source>
</evidence>
<keyword evidence="4" id="KW-0479">Metal-binding</keyword>
<evidence type="ECO:0000313" key="15">
    <source>
        <dbReference type="Proteomes" id="UP000595895"/>
    </source>
</evidence>
<evidence type="ECO:0000256" key="5">
    <source>
        <dbReference type="ARBA" id="ARBA00022801"/>
    </source>
</evidence>
<evidence type="ECO:0000259" key="13">
    <source>
        <dbReference type="Pfam" id="PF01435"/>
    </source>
</evidence>
<feature type="domain" description="Peptidase M48" evidence="13">
    <location>
        <begin position="237"/>
        <end position="327"/>
    </location>
</feature>